<comment type="similarity">
    <text evidence="2">Belongs to the ATP-dependent AMP-binding enzyme family.</text>
</comment>
<proteinExistence type="inferred from homology"/>
<accession>A0ABD2MT89</accession>
<evidence type="ECO:0000259" key="7">
    <source>
        <dbReference type="Pfam" id="PF00501"/>
    </source>
</evidence>
<reference evidence="9 10" key="1">
    <citation type="journal article" date="2021" name="BMC Biol.">
        <title>Horizontally acquired antibacterial genes associated with adaptive radiation of ladybird beetles.</title>
        <authorList>
            <person name="Li H.S."/>
            <person name="Tang X.F."/>
            <person name="Huang Y.H."/>
            <person name="Xu Z.Y."/>
            <person name="Chen M.L."/>
            <person name="Du X.Y."/>
            <person name="Qiu B.Y."/>
            <person name="Chen P.T."/>
            <person name="Zhang W."/>
            <person name="Slipinski A."/>
            <person name="Escalona H.E."/>
            <person name="Waterhouse R.M."/>
            <person name="Zwick A."/>
            <person name="Pang H."/>
        </authorList>
    </citation>
    <scope>NUCLEOTIDE SEQUENCE [LARGE SCALE GENOMIC DNA]</scope>
    <source>
        <strain evidence="9">SYSU2018</strain>
    </source>
</reference>
<comment type="subcellular location">
    <subcellularLocation>
        <location evidence="1">Peroxisome</location>
    </subcellularLocation>
</comment>
<keyword evidence="6" id="KW-1133">Transmembrane helix</keyword>
<dbReference type="SUPFAM" id="SSF56801">
    <property type="entry name" value="Acetyl-CoA synthetase-like"/>
    <property type="match status" value="1"/>
</dbReference>
<dbReference type="GO" id="GO:0005777">
    <property type="term" value="C:peroxisome"/>
    <property type="evidence" value="ECO:0007669"/>
    <property type="project" value="UniProtKB-SubCell"/>
</dbReference>
<feature type="domain" description="AMP-dependent synthetase/ligase" evidence="7">
    <location>
        <begin position="48"/>
        <end position="226"/>
    </location>
</feature>
<evidence type="ECO:0000256" key="4">
    <source>
        <dbReference type="ARBA" id="ARBA00023140"/>
    </source>
</evidence>
<keyword evidence="6" id="KW-0812">Transmembrane</keyword>
<dbReference type="InterPro" id="IPR045851">
    <property type="entry name" value="AMP-bd_C_sf"/>
</dbReference>
<dbReference type="AlphaFoldDB" id="A0ABD2MT89"/>
<comment type="caution">
    <text evidence="9">The sequence shown here is derived from an EMBL/GenBank/DDBJ whole genome shotgun (WGS) entry which is preliminary data.</text>
</comment>
<keyword evidence="3" id="KW-0436">Ligase</keyword>
<gene>
    <name evidence="9" type="ORF">HHI36_008718</name>
</gene>
<name>A0ABD2MT89_9CUCU</name>
<sequence length="370" mass="41629">MQLRQNSGVQISTENKRQSSREFGRRPHVAAWSPARTAAYFVSLPGYMRSAFLSYTSFYWISAVILMGVTLLGGISRVVPLPFNPISLHKLIMKYKIHTVFLGPYECIVLIHTPKPAEVDTSTLKVLVTGGANLKDIIFYALRKVYPGCMVMQIYGQTETGGALLKWSLNDPKEVALCWAKPSSAGKSFGGIWYKIVDEENEKILGPNQPGELYVKSDKLVMKGYYKRDSSECFDKSGWLKTGDLVYYDDYQCFFVIDRVKELIKYRGWHVPPVILEHLLMSHPVVARAVVVGLPNDEDGEHPTGLIILRDGVDPETVDVNQIAEFVNKQVDERKQLRGGVKIIKHIPLTATGKVRRRSLRDALLLGEDV</sequence>
<dbReference type="PANTHER" id="PTHR24096:SF149">
    <property type="entry name" value="AMP-BINDING DOMAIN-CONTAINING PROTEIN-RELATED"/>
    <property type="match status" value="1"/>
</dbReference>
<dbReference type="InterPro" id="IPR025110">
    <property type="entry name" value="AMP-bd_C"/>
</dbReference>
<evidence type="ECO:0000256" key="1">
    <source>
        <dbReference type="ARBA" id="ARBA00004275"/>
    </source>
</evidence>
<evidence type="ECO:0000313" key="10">
    <source>
        <dbReference type="Proteomes" id="UP001516400"/>
    </source>
</evidence>
<dbReference type="Proteomes" id="UP001516400">
    <property type="component" value="Unassembled WGS sequence"/>
</dbReference>
<evidence type="ECO:0000256" key="2">
    <source>
        <dbReference type="ARBA" id="ARBA00006432"/>
    </source>
</evidence>
<evidence type="ECO:0000259" key="8">
    <source>
        <dbReference type="Pfam" id="PF13193"/>
    </source>
</evidence>
<keyword evidence="6" id="KW-0472">Membrane</keyword>
<evidence type="ECO:0000256" key="5">
    <source>
        <dbReference type="SAM" id="MobiDB-lite"/>
    </source>
</evidence>
<evidence type="ECO:0000256" key="6">
    <source>
        <dbReference type="SAM" id="Phobius"/>
    </source>
</evidence>
<feature type="compositionally biased region" description="Polar residues" evidence="5">
    <location>
        <begin position="1"/>
        <end position="13"/>
    </location>
</feature>
<dbReference type="Gene3D" id="3.40.50.12780">
    <property type="entry name" value="N-terminal domain of ligase-like"/>
    <property type="match status" value="1"/>
</dbReference>
<keyword evidence="4" id="KW-0576">Peroxisome</keyword>
<dbReference type="GO" id="GO:0016874">
    <property type="term" value="F:ligase activity"/>
    <property type="evidence" value="ECO:0007669"/>
    <property type="project" value="UniProtKB-KW"/>
</dbReference>
<feature type="compositionally biased region" description="Basic and acidic residues" evidence="5">
    <location>
        <begin position="14"/>
        <end position="25"/>
    </location>
</feature>
<evidence type="ECO:0000256" key="3">
    <source>
        <dbReference type="ARBA" id="ARBA00022598"/>
    </source>
</evidence>
<keyword evidence="10" id="KW-1185">Reference proteome</keyword>
<feature type="transmembrane region" description="Helical" evidence="6">
    <location>
        <begin position="58"/>
        <end position="79"/>
    </location>
</feature>
<dbReference type="Pfam" id="PF13193">
    <property type="entry name" value="AMP-binding_C"/>
    <property type="match status" value="1"/>
</dbReference>
<dbReference type="InterPro" id="IPR042099">
    <property type="entry name" value="ANL_N_sf"/>
</dbReference>
<dbReference type="InterPro" id="IPR000873">
    <property type="entry name" value="AMP-dep_synth/lig_dom"/>
</dbReference>
<organism evidence="9 10">
    <name type="scientific">Cryptolaemus montrouzieri</name>
    <dbReference type="NCBI Taxonomy" id="559131"/>
    <lineage>
        <taxon>Eukaryota</taxon>
        <taxon>Metazoa</taxon>
        <taxon>Ecdysozoa</taxon>
        <taxon>Arthropoda</taxon>
        <taxon>Hexapoda</taxon>
        <taxon>Insecta</taxon>
        <taxon>Pterygota</taxon>
        <taxon>Neoptera</taxon>
        <taxon>Endopterygota</taxon>
        <taxon>Coleoptera</taxon>
        <taxon>Polyphaga</taxon>
        <taxon>Cucujiformia</taxon>
        <taxon>Coccinelloidea</taxon>
        <taxon>Coccinellidae</taxon>
        <taxon>Scymninae</taxon>
        <taxon>Scymnini</taxon>
        <taxon>Cryptolaemus</taxon>
    </lineage>
</organism>
<dbReference type="EMBL" id="JABFTP020000021">
    <property type="protein sequence ID" value="KAL3269655.1"/>
    <property type="molecule type" value="Genomic_DNA"/>
</dbReference>
<dbReference type="PANTHER" id="PTHR24096">
    <property type="entry name" value="LONG-CHAIN-FATTY-ACID--COA LIGASE"/>
    <property type="match status" value="1"/>
</dbReference>
<feature type="region of interest" description="Disordered" evidence="5">
    <location>
        <begin position="1"/>
        <end position="25"/>
    </location>
</feature>
<protein>
    <submittedName>
        <fullName evidence="9">Uncharacterized protein</fullName>
    </submittedName>
</protein>
<feature type="domain" description="AMP-binding enzyme C-terminal" evidence="8">
    <location>
        <begin position="276"/>
        <end position="354"/>
    </location>
</feature>
<evidence type="ECO:0000313" key="9">
    <source>
        <dbReference type="EMBL" id="KAL3269655.1"/>
    </source>
</evidence>
<dbReference type="Gene3D" id="3.30.300.30">
    <property type="match status" value="1"/>
</dbReference>
<dbReference type="Pfam" id="PF00501">
    <property type="entry name" value="AMP-binding"/>
    <property type="match status" value="1"/>
</dbReference>